<dbReference type="EMBL" id="CAJNJA010010376">
    <property type="protein sequence ID" value="CAE7256896.1"/>
    <property type="molecule type" value="Genomic_DNA"/>
</dbReference>
<dbReference type="Gene3D" id="1.10.287.1060">
    <property type="entry name" value="ESAT-6-like"/>
    <property type="match status" value="1"/>
</dbReference>
<feature type="repeat" description="PPR" evidence="2">
    <location>
        <begin position="597"/>
        <end position="631"/>
    </location>
</feature>
<dbReference type="Gene3D" id="3.40.50.880">
    <property type="match status" value="1"/>
</dbReference>
<dbReference type="Proteomes" id="UP000601435">
    <property type="component" value="Unassembled WGS sequence"/>
</dbReference>
<dbReference type="PROSITE" id="PS51375">
    <property type="entry name" value="PPR"/>
    <property type="match status" value="5"/>
</dbReference>
<dbReference type="InterPro" id="IPR005024">
    <property type="entry name" value="Snf7_fam"/>
</dbReference>
<gene>
    <name evidence="5" type="ORF">SNEC2469_LOCUS5672</name>
</gene>
<sequence length="806" mass="87228">MGGKASQPEPPKPAPNLQDAASNLDQKIEELGAKIQKADEEARQWVAKQSTDATAKARAMQALKRKKLYEQQRDQLVDTQFNVENLAFQQEQAEITAGTVAAMKKATDQLKNQTQKIGVDQVDKLTDEMADIAAEMKDIQSALAAPSAVGSAAEDEAEKELMALYAQQEDKEAEEAMSILAAGGGGYASTTPDAIFDMMNSSSASGCLKIACGHYSDGLMPCGLDALDVVSLFDHPNLGGAGLHVREVRTLRQATSDIGLIVSCGSPVVLTEPVDLREHVAKTTAAMLQFPNAPVVGICYGMQLLTLLYGGKLAEPLPYVDGVETFAGEVSAVLLPFFMLAICEDWRQFTSKQLTSALLALGRQQDWQAALRLLHDVQGSDSCHAETNIFSYGAAIAACERSAQWAWALQLLDDLITNGFEPNVIVWSSACSACDKAEHWLESLRLLKQMPGKKLQPNVISYGAALSACARVAKWQHAIALLEDVSAEDIDMNIVLWNSAITACARAGEWPLALRLLELLQQEGLQPDVLSFNACITAAGAGSRWQLALSLFDLAESVGRSVVTYNAVLAAFEAAGEWLPALSLLRQLRSSEALSVDNISFASAISACQKASRWERSLQLLWQTEASGLSPDIVCFNAAISACDRCFEWQRSLWLLRELCRRRLRPDAVTFACVVSACAKTGRWSQALSLLRLARTRAVEVGSFAASSLLRSSSVAEPMEGCTGAWQSSIDAVKSLRCSNLKLDIVGGNAMLVTASTAQRWGWIQALSMLAEMAFCSLALSEVRYLHILALFCLFVIRTDTLATSR</sequence>
<feature type="repeat" description="PPR" evidence="2">
    <location>
        <begin position="493"/>
        <end position="527"/>
    </location>
</feature>
<keyword evidence="6" id="KW-1185">Reference proteome</keyword>
<protein>
    <recommendedName>
        <fullName evidence="7">Pentatricopeptide repeat-containing protein, chloroplastic</fullName>
    </recommendedName>
</protein>
<dbReference type="PANTHER" id="PTHR47447">
    <property type="entry name" value="OS03G0856100 PROTEIN"/>
    <property type="match status" value="1"/>
</dbReference>
<feature type="repeat" description="PPR" evidence="2">
    <location>
        <begin position="667"/>
        <end position="701"/>
    </location>
</feature>
<keyword evidence="3" id="KW-0175">Coiled coil</keyword>
<feature type="repeat" description="PPR" evidence="2">
    <location>
        <begin position="388"/>
        <end position="422"/>
    </location>
</feature>
<feature type="repeat" description="PPR" evidence="2">
    <location>
        <begin position="632"/>
        <end position="666"/>
    </location>
</feature>
<feature type="region of interest" description="Disordered" evidence="4">
    <location>
        <begin position="1"/>
        <end position="21"/>
    </location>
</feature>
<evidence type="ECO:0000313" key="6">
    <source>
        <dbReference type="Proteomes" id="UP000601435"/>
    </source>
</evidence>
<evidence type="ECO:0000313" key="5">
    <source>
        <dbReference type="EMBL" id="CAE7256896.1"/>
    </source>
</evidence>
<evidence type="ECO:0000256" key="1">
    <source>
        <dbReference type="ARBA" id="ARBA00022737"/>
    </source>
</evidence>
<evidence type="ECO:0008006" key="7">
    <source>
        <dbReference type="Google" id="ProtNLM"/>
    </source>
</evidence>
<dbReference type="InterPro" id="IPR029062">
    <property type="entry name" value="Class_I_gatase-like"/>
</dbReference>
<dbReference type="AlphaFoldDB" id="A0A812M344"/>
<evidence type="ECO:0000256" key="3">
    <source>
        <dbReference type="SAM" id="Coils"/>
    </source>
</evidence>
<dbReference type="PANTHER" id="PTHR47447:SF17">
    <property type="entry name" value="OS12G0638900 PROTEIN"/>
    <property type="match status" value="1"/>
</dbReference>
<reference evidence="5" key="1">
    <citation type="submission" date="2021-02" db="EMBL/GenBank/DDBJ databases">
        <authorList>
            <person name="Dougan E. K."/>
            <person name="Rhodes N."/>
            <person name="Thang M."/>
            <person name="Chan C."/>
        </authorList>
    </citation>
    <scope>NUCLEOTIDE SEQUENCE</scope>
</reference>
<proteinExistence type="predicted"/>
<dbReference type="Pfam" id="PF13812">
    <property type="entry name" value="PPR_3"/>
    <property type="match status" value="2"/>
</dbReference>
<accession>A0A812M344</accession>
<dbReference type="Gene3D" id="6.10.250.1710">
    <property type="match status" value="1"/>
</dbReference>
<dbReference type="SUPFAM" id="SSF52317">
    <property type="entry name" value="Class I glutamine amidotransferase-like"/>
    <property type="match status" value="1"/>
</dbReference>
<feature type="coiled-coil region" evidence="3">
    <location>
        <begin position="122"/>
        <end position="174"/>
    </location>
</feature>
<evidence type="ECO:0000256" key="4">
    <source>
        <dbReference type="SAM" id="MobiDB-lite"/>
    </source>
</evidence>
<dbReference type="InterPro" id="IPR011990">
    <property type="entry name" value="TPR-like_helical_dom_sf"/>
</dbReference>
<dbReference type="GO" id="GO:0007034">
    <property type="term" value="P:vacuolar transport"/>
    <property type="evidence" value="ECO:0007669"/>
    <property type="project" value="InterPro"/>
</dbReference>
<dbReference type="OrthoDB" id="185373at2759"/>
<dbReference type="InterPro" id="IPR002885">
    <property type="entry name" value="PPR_rpt"/>
</dbReference>
<organism evidence="5 6">
    <name type="scientific">Symbiodinium necroappetens</name>
    <dbReference type="NCBI Taxonomy" id="1628268"/>
    <lineage>
        <taxon>Eukaryota</taxon>
        <taxon>Sar</taxon>
        <taxon>Alveolata</taxon>
        <taxon>Dinophyceae</taxon>
        <taxon>Suessiales</taxon>
        <taxon>Symbiodiniaceae</taxon>
        <taxon>Symbiodinium</taxon>
    </lineage>
</organism>
<comment type="caution">
    <text evidence="5">The sequence shown here is derived from an EMBL/GenBank/DDBJ whole genome shotgun (WGS) entry which is preliminary data.</text>
</comment>
<keyword evidence="1" id="KW-0677">Repeat</keyword>
<evidence type="ECO:0000256" key="2">
    <source>
        <dbReference type="PROSITE-ProRule" id="PRU00708"/>
    </source>
</evidence>
<dbReference type="Pfam" id="PF01535">
    <property type="entry name" value="PPR"/>
    <property type="match status" value="2"/>
</dbReference>
<dbReference type="Pfam" id="PF03357">
    <property type="entry name" value="Snf7"/>
    <property type="match status" value="1"/>
</dbReference>
<name>A0A812M344_9DINO</name>
<dbReference type="Gene3D" id="1.25.40.10">
    <property type="entry name" value="Tetratricopeptide repeat domain"/>
    <property type="match status" value="2"/>
</dbReference>
<dbReference type="NCBIfam" id="TIGR00756">
    <property type="entry name" value="PPR"/>
    <property type="match status" value="1"/>
</dbReference>